<dbReference type="InterPro" id="IPR014966">
    <property type="entry name" value="FRG-dom"/>
</dbReference>
<reference evidence="2 3" key="1">
    <citation type="submission" date="2018-08" db="EMBL/GenBank/DDBJ databases">
        <title>A genome reference for cultivated species of the human gut microbiota.</title>
        <authorList>
            <person name="Zou Y."/>
            <person name="Xue W."/>
            <person name="Luo G."/>
        </authorList>
    </citation>
    <scope>NUCLEOTIDE SEQUENCE [LARGE SCALE GENOMIC DNA]</scope>
    <source>
        <strain evidence="2 3">AF24-29</strain>
    </source>
</reference>
<keyword evidence="3" id="KW-1185">Reference proteome</keyword>
<name>A0A412G481_9FIRM</name>
<feature type="domain" description="FRG" evidence="1">
    <location>
        <begin position="25"/>
        <end position="128"/>
    </location>
</feature>
<sequence length="286" mass="32909">MDESPIKENYTSSKILINDLIRLTRSDQYIFRGISRRSELNPSICRKYDRETQTLVNLKDQEFALLHAFRQQASNLLSGTMETLDYVACAQHYGIPTRLIDWTYNPFTALYFALSENKQPDDGYYELFVLPLKEQILIHRCYSQTKREADTEFIEEYVGFLNQLRDKAQFISLVQQRNAALHELNIEADNPQPQGLIIYNGSSSNARLIAQAGLFSIPSSIEGDEAAEEIRRSARCISIRLSDRERRETLGFLDNMGYNKQRLFPDLQNLCDSIVAQALQKQTGMS</sequence>
<comment type="caution">
    <text evidence="2">The sequence shown here is derived from an EMBL/GenBank/DDBJ whole genome shotgun (WGS) entry which is preliminary data.</text>
</comment>
<dbReference type="EMBL" id="QRUP01000004">
    <property type="protein sequence ID" value="RGR75468.1"/>
    <property type="molecule type" value="Genomic_DNA"/>
</dbReference>
<evidence type="ECO:0000313" key="2">
    <source>
        <dbReference type="EMBL" id="RGR75468.1"/>
    </source>
</evidence>
<accession>A0A412G481</accession>
<dbReference type="Pfam" id="PF08867">
    <property type="entry name" value="FRG"/>
    <property type="match status" value="1"/>
</dbReference>
<gene>
    <name evidence="2" type="ORF">DWY25_04320</name>
</gene>
<evidence type="ECO:0000259" key="1">
    <source>
        <dbReference type="SMART" id="SM00901"/>
    </source>
</evidence>
<proteinExistence type="predicted"/>
<evidence type="ECO:0000313" key="3">
    <source>
        <dbReference type="Proteomes" id="UP000284178"/>
    </source>
</evidence>
<dbReference type="AlphaFoldDB" id="A0A412G481"/>
<dbReference type="SMART" id="SM00901">
    <property type="entry name" value="FRG"/>
    <property type="match status" value="1"/>
</dbReference>
<organism evidence="2 3">
    <name type="scientific">Holdemania filiformis</name>
    <dbReference type="NCBI Taxonomy" id="61171"/>
    <lineage>
        <taxon>Bacteria</taxon>
        <taxon>Bacillati</taxon>
        <taxon>Bacillota</taxon>
        <taxon>Erysipelotrichia</taxon>
        <taxon>Erysipelotrichales</taxon>
        <taxon>Erysipelotrichaceae</taxon>
        <taxon>Holdemania</taxon>
    </lineage>
</organism>
<protein>
    <submittedName>
        <fullName evidence="2">FRG domain-containing protein</fullName>
    </submittedName>
</protein>
<dbReference type="Proteomes" id="UP000284178">
    <property type="component" value="Unassembled WGS sequence"/>
</dbReference>
<dbReference type="RefSeq" id="WP_117894156.1">
    <property type="nucleotide sequence ID" value="NZ_CABJCV010000004.1"/>
</dbReference>
<dbReference type="GeneID" id="83014629"/>